<feature type="signal peptide" evidence="1">
    <location>
        <begin position="1"/>
        <end position="22"/>
    </location>
</feature>
<dbReference type="AlphaFoldDB" id="A0A1V9GA40"/>
<dbReference type="OrthoDB" id="1493451at2"/>
<gene>
    <name evidence="2" type="ORF">A3860_03375</name>
</gene>
<sequence length="123" mass="14123">MKRFYKIIAFAVFCFQSGIISAQNQVNITSRQVLFSPARVAPVSVYNLPKKLPTTGFQLLNQYKIGIKPAFPRPATLTIIDNNLYTLQFGYFCKKELQFEKTTRIPLRLRLGSLEYVNKLEGK</sequence>
<name>A0A1V9GA40_9BACT</name>
<evidence type="ECO:0000313" key="2">
    <source>
        <dbReference type="EMBL" id="OQP67404.1"/>
    </source>
</evidence>
<keyword evidence="3" id="KW-1185">Reference proteome</keyword>
<comment type="caution">
    <text evidence="2">The sequence shown here is derived from an EMBL/GenBank/DDBJ whole genome shotgun (WGS) entry which is preliminary data.</text>
</comment>
<protein>
    <submittedName>
        <fullName evidence="2">Uncharacterized protein</fullName>
    </submittedName>
</protein>
<dbReference type="EMBL" id="LVYD01000001">
    <property type="protein sequence ID" value="OQP67404.1"/>
    <property type="molecule type" value="Genomic_DNA"/>
</dbReference>
<feature type="chain" id="PRO_5013161871" evidence="1">
    <location>
        <begin position="23"/>
        <end position="123"/>
    </location>
</feature>
<organism evidence="2 3">
    <name type="scientific">Niastella vici</name>
    <dbReference type="NCBI Taxonomy" id="1703345"/>
    <lineage>
        <taxon>Bacteria</taxon>
        <taxon>Pseudomonadati</taxon>
        <taxon>Bacteroidota</taxon>
        <taxon>Chitinophagia</taxon>
        <taxon>Chitinophagales</taxon>
        <taxon>Chitinophagaceae</taxon>
        <taxon>Niastella</taxon>
    </lineage>
</organism>
<dbReference type="RefSeq" id="WP_081145104.1">
    <property type="nucleotide sequence ID" value="NZ_LVYD01000001.1"/>
</dbReference>
<proteinExistence type="predicted"/>
<reference evidence="2 3" key="1">
    <citation type="submission" date="2016-03" db="EMBL/GenBank/DDBJ databases">
        <title>Niastella vici sp. nov., isolated from farmland soil.</title>
        <authorList>
            <person name="Chen L."/>
            <person name="Wang D."/>
            <person name="Yang S."/>
            <person name="Wang G."/>
        </authorList>
    </citation>
    <scope>NUCLEOTIDE SEQUENCE [LARGE SCALE GENOMIC DNA]</scope>
    <source>
        <strain evidence="2 3">DJ57</strain>
    </source>
</reference>
<accession>A0A1V9GA40</accession>
<evidence type="ECO:0000313" key="3">
    <source>
        <dbReference type="Proteomes" id="UP000192796"/>
    </source>
</evidence>
<evidence type="ECO:0000256" key="1">
    <source>
        <dbReference type="SAM" id="SignalP"/>
    </source>
</evidence>
<dbReference type="Proteomes" id="UP000192796">
    <property type="component" value="Unassembled WGS sequence"/>
</dbReference>
<dbReference type="STRING" id="1703345.A3860_03375"/>
<keyword evidence="1" id="KW-0732">Signal</keyword>